<feature type="region of interest" description="Disordered" evidence="1">
    <location>
        <begin position="673"/>
        <end position="706"/>
    </location>
</feature>
<evidence type="ECO:0000313" key="3">
    <source>
        <dbReference type="EMBL" id="GIL52134.1"/>
    </source>
</evidence>
<dbReference type="InterPro" id="IPR000719">
    <property type="entry name" value="Prot_kinase_dom"/>
</dbReference>
<evidence type="ECO:0000256" key="1">
    <source>
        <dbReference type="SAM" id="MobiDB-lite"/>
    </source>
</evidence>
<dbReference type="GO" id="GO:0010506">
    <property type="term" value="P:regulation of autophagy"/>
    <property type="evidence" value="ECO:0007669"/>
    <property type="project" value="InterPro"/>
</dbReference>
<protein>
    <recommendedName>
        <fullName evidence="2">Protein kinase domain-containing protein</fullName>
    </recommendedName>
</protein>
<dbReference type="Pfam" id="PF00069">
    <property type="entry name" value="Pkinase"/>
    <property type="match status" value="1"/>
</dbReference>
<comment type="caution">
    <text evidence="3">The sequence shown here is derived from an EMBL/GenBank/DDBJ whole genome shotgun (WGS) entry which is preliminary data.</text>
</comment>
<organism evidence="3 4">
    <name type="scientific">Volvox africanus</name>
    <dbReference type="NCBI Taxonomy" id="51714"/>
    <lineage>
        <taxon>Eukaryota</taxon>
        <taxon>Viridiplantae</taxon>
        <taxon>Chlorophyta</taxon>
        <taxon>core chlorophytes</taxon>
        <taxon>Chlorophyceae</taxon>
        <taxon>CS clade</taxon>
        <taxon>Chlamydomonadales</taxon>
        <taxon>Volvocaceae</taxon>
        <taxon>Volvox</taxon>
    </lineage>
</organism>
<accession>A0A8J4B601</accession>
<dbReference type="Proteomes" id="UP000747399">
    <property type="component" value="Unassembled WGS sequence"/>
</dbReference>
<reference evidence="3" key="1">
    <citation type="journal article" date="2021" name="Proc. Natl. Acad. Sci. U.S.A.">
        <title>Three genomes in the algal genus Volvox reveal the fate of a haploid sex-determining region after a transition to homothallism.</title>
        <authorList>
            <person name="Yamamoto K."/>
            <person name="Hamaji T."/>
            <person name="Kawai-Toyooka H."/>
            <person name="Matsuzaki R."/>
            <person name="Takahashi F."/>
            <person name="Nishimura Y."/>
            <person name="Kawachi M."/>
            <person name="Noguchi H."/>
            <person name="Minakuchi Y."/>
            <person name="Umen J.G."/>
            <person name="Toyoda A."/>
            <person name="Nozaki H."/>
        </authorList>
    </citation>
    <scope>NUCLEOTIDE SEQUENCE</scope>
    <source>
        <strain evidence="3">NIES-3780</strain>
    </source>
</reference>
<dbReference type="PANTHER" id="PTHR24348">
    <property type="entry name" value="SERINE/THREONINE-PROTEIN KINASE UNC-51-RELATED"/>
    <property type="match status" value="1"/>
</dbReference>
<dbReference type="SUPFAM" id="SSF56112">
    <property type="entry name" value="Protein kinase-like (PK-like)"/>
    <property type="match status" value="1"/>
</dbReference>
<dbReference type="Gene3D" id="1.10.510.10">
    <property type="entry name" value="Transferase(Phosphotransferase) domain 1"/>
    <property type="match status" value="1"/>
</dbReference>
<feature type="compositionally biased region" description="Basic and acidic residues" evidence="1">
    <location>
        <begin position="610"/>
        <end position="619"/>
    </location>
</feature>
<feature type="compositionally biased region" description="Low complexity" evidence="1">
    <location>
        <begin position="627"/>
        <end position="647"/>
    </location>
</feature>
<dbReference type="GO" id="GO:0005737">
    <property type="term" value="C:cytoplasm"/>
    <property type="evidence" value="ECO:0007669"/>
    <property type="project" value="TreeGrafter"/>
</dbReference>
<name>A0A8J4B601_9CHLO</name>
<dbReference type="PANTHER" id="PTHR24348:SF68">
    <property type="entry name" value="SERINE_THREONINE-PROTEIN KINASE ATG1C"/>
    <property type="match status" value="1"/>
</dbReference>
<sequence>MEEDPLTGHPVLRTIRTLGRSGSHLVVLGQNVSTGQLVAVKLIPRGFDSIKAKYLLRELLNHYELSLAKHPHIVSLLDCFLTPKYLAIVMEYVEGENLQVFLEKAGGCIGESLARFLFQQLAIALDFCHRRGKVNRNIRPSSLLLQLSDSALPLLRMVDFSASKDTLRNSEPRSQVGTAMYCAPEVLQNFNGAAYDAMASDVWSVGVVLFVMLFGRHPFSRAEDTQLPAQQQVLTMFKRLAAPTGSLDGDLYVPHMLPTSALPGAQPGAPLSLPCSDLLRGMLARDPRFRMTLNAVECHEWFQTSLPEGAALLNDVVEAEAAAAGEAAMMPASVAAQLEHMVIQAAKGPVGRPAALLKELSGSGGGSGAGGPGDGGGFGSVGGGDAGAYGCGGSGGGGGMRPVRYSSGSGASTYAPVTPQSASQGPQYQQQQQLQQIHQVQDPTAPTVIRTVTTGATSGVQQSVSIGSVVAGQQLLATSPQLHSGGDGAIAGGGPVGMAAVTSSTGTAPVAAAAAATAVAPEAHWPLLPRGGGGSHGGAAAGSDATVGNGDVHVPDLEALVMTIPDDDLIEAASLDLFNCPTPRLHSQLHLHHGSHLKDQYQSELLSDFSGKDPAEPHSNDTVAGCSSAPSPQQQTTPPHVPAATAAAGSQLRAFPGTVAPIGSGVKYFPDSASAKVSSHPLDAGPPTAPPALYGTAEAQRDARTSSSVTMVALMDTTQHHPAAAAAPLPPLRTHHPHEPPLFMSLHTAAAEAGDGSAGGSGGLLMRLRTESLPSPSTLAIVDAHPFLVHGNGSGSASGGGGGGSDGSRGLLGCLSGGGSYLRNLRDSSMATIPSTYSMDWCTLSARSEALLTPKAGATTVAATAGIDAGGSVGGAVGAPVAADSLAHTSLFHKFCQEARSTLVGVATEAKAAVTGLTRRS</sequence>
<feature type="domain" description="Protein kinase" evidence="2">
    <location>
        <begin position="12"/>
        <end position="302"/>
    </location>
</feature>
<dbReference type="EMBL" id="BNCO01000012">
    <property type="protein sequence ID" value="GIL52134.1"/>
    <property type="molecule type" value="Genomic_DNA"/>
</dbReference>
<dbReference type="GO" id="GO:0004674">
    <property type="term" value="F:protein serine/threonine kinase activity"/>
    <property type="evidence" value="ECO:0007669"/>
    <property type="project" value="InterPro"/>
</dbReference>
<evidence type="ECO:0000313" key="4">
    <source>
        <dbReference type="Proteomes" id="UP000747399"/>
    </source>
</evidence>
<dbReference type="AlphaFoldDB" id="A0A8J4B601"/>
<evidence type="ECO:0000259" key="2">
    <source>
        <dbReference type="PROSITE" id="PS50011"/>
    </source>
</evidence>
<dbReference type="InterPro" id="IPR011009">
    <property type="entry name" value="Kinase-like_dom_sf"/>
</dbReference>
<keyword evidence="4" id="KW-1185">Reference proteome</keyword>
<feature type="region of interest" description="Disordered" evidence="1">
    <location>
        <begin position="608"/>
        <end position="647"/>
    </location>
</feature>
<dbReference type="InterPro" id="IPR045269">
    <property type="entry name" value="Atg1-like"/>
</dbReference>
<gene>
    <name evidence="3" type="ORF">Vafri_8076</name>
</gene>
<dbReference type="PROSITE" id="PS50011">
    <property type="entry name" value="PROTEIN_KINASE_DOM"/>
    <property type="match status" value="1"/>
</dbReference>
<proteinExistence type="predicted"/>
<dbReference type="GO" id="GO:0005524">
    <property type="term" value="F:ATP binding"/>
    <property type="evidence" value="ECO:0007669"/>
    <property type="project" value="InterPro"/>
</dbReference>